<dbReference type="PANTHER" id="PTHR43252:SF6">
    <property type="entry name" value="NEGATIVE TRANSCRIPTION REGULATOR PADR"/>
    <property type="match status" value="1"/>
</dbReference>
<evidence type="ECO:0000313" key="3">
    <source>
        <dbReference type="EMBL" id="SFF35250.1"/>
    </source>
</evidence>
<dbReference type="Pfam" id="PF10400">
    <property type="entry name" value="Vir_act_alpha_C"/>
    <property type="match status" value="1"/>
</dbReference>
<dbReference type="STRING" id="285351.SAMN04488035_2613"/>
<dbReference type="PANTHER" id="PTHR43252">
    <property type="entry name" value="TRANSCRIPTIONAL REGULATOR YQJI"/>
    <property type="match status" value="1"/>
</dbReference>
<sequence length="180" mass="19624">MARSSTTRYAVLGMLTLGPMTGYALRETIAGTIGHFWHESFGQLYPTLAALERDGLVASRAARTGRGREHTLTPAGYDALRTWLAQAPATSSSHRSELLLKVFFGRHAEPGTVERHLEMHRGALTESRAYLADLEAQVADDPAPDQAYWLATVRHGIHLTDASLAWTSETLASLTPETAP</sequence>
<dbReference type="RefSeq" id="WP_093379654.1">
    <property type="nucleotide sequence ID" value="NZ_BNAN01000001.1"/>
</dbReference>
<feature type="domain" description="Transcription regulator PadR N-terminal" evidence="1">
    <location>
        <begin position="11"/>
        <end position="81"/>
    </location>
</feature>
<dbReference type="InterPro" id="IPR036390">
    <property type="entry name" value="WH_DNA-bd_sf"/>
</dbReference>
<dbReference type="AlphaFoldDB" id="A0A1I2I0W6"/>
<evidence type="ECO:0000313" key="4">
    <source>
        <dbReference type="Proteomes" id="UP000198520"/>
    </source>
</evidence>
<protein>
    <submittedName>
        <fullName evidence="3">Transcriptional regulator, PadR family</fullName>
    </submittedName>
</protein>
<dbReference type="Proteomes" id="UP000198520">
    <property type="component" value="Unassembled WGS sequence"/>
</dbReference>
<dbReference type="OrthoDB" id="1683430at2"/>
<organism evidence="3 4">
    <name type="scientific">Flavimobilis marinus</name>
    <dbReference type="NCBI Taxonomy" id="285351"/>
    <lineage>
        <taxon>Bacteria</taxon>
        <taxon>Bacillati</taxon>
        <taxon>Actinomycetota</taxon>
        <taxon>Actinomycetes</taxon>
        <taxon>Micrococcales</taxon>
        <taxon>Jonesiaceae</taxon>
        <taxon>Flavimobilis</taxon>
    </lineage>
</organism>
<evidence type="ECO:0000259" key="1">
    <source>
        <dbReference type="Pfam" id="PF03551"/>
    </source>
</evidence>
<dbReference type="Gene3D" id="1.10.10.10">
    <property type="entry name" value="Winged helix-like DNA-binding domain superfamily/Winged helix DNA-binding domain"/>
    <property type="match status" value="1"/>
</dbReference>
<dbReference type="InterPro" id="IPR036388">
    <property type="entry name" value="WH-like_DNA-bd_sf"/>
</dbReference>
<dbReference type="InterPro" id="IPR005149">
    <property type="entry name" value="Tscrpt_reg_PadR_N"/>
</dbReference>
<keyword evidence="4" id="KW-1185">Reference proteome</keyword>
<dbReference type="EMBL" id="FONZ01000006">
    <property type="protein sequence ID" value="SFF35250.1"/>
    <property type="molecule type" value="Genomic_DNA"/>
</dbReference>
<dbReference type="Gene3D" id="6.10.140.190">
    <property type="match status" value="1"/>
</dbReference>
<dbReference type="Pfam" id="PF03551">
    <property type="entry name" value="PadR"/>
    <property type="match status" value="1"/>
</dbReference>
<accession>A0A1I2I0W6</accession>
<evidence type="ECO:0000259" key="2">
    <source>
        <dbReference type="Pfam" id="PF10400"/>
    </source>
</evidence>
<feature type="domain" description="Transcription regulator PadR C-terminal" evidence="2">
    <location>
        <begin position="95"/>
        <end position="174"/>
    </location>
</feature>
<proteinExistence type="predicted"/>
<dbReference type="InterPro" id="IPR018309">
    <property type="entry name" value="Tscrpt_reg_PadR_C"/>
</dbReference>
<name>A0A1I2I0W6_9MICO</name>
<reference evidence="4" key="1">
    <citation type="submission" date="2016-10" db="EMBL/GenBank/DDBJ databases">
        <authorList>
            <person name="Varghese N."/>
            <person name="Submissions S."/>
        </authorList>
    </citation>
    <scope>NUCLEOTIDE SEQUENCE [LARGE SCALE GENOMIC DNA]</scope>
    <source>
        <strain evidence="4">DSM 19083</strain>
    </source>
</reference>
<gene>
    <name evidence="3" type="ORF">SAMN04488035_2613</name>
</gene>
<dbReference type="SUPFAM" id="SSF46785">
    <property type="entry name" value="Winged helix' DNA-binding domain"/>
    <property type="match status" value="1"/>
</dbReference>